<dbReference type="AlphaFoldDB" id="A0A0R0AX36"/>
<sequence>MSAEALCEQLVAIDRSSAGQCHLLMQPADDRCESDEAFDALLESVGITPVSVAIRQIPKALWPSLIPLDLGKGTHSLLSAQAVEMAMAQRSASSLLAARPQRACAWVWTPLLTPQLARQLAERAVAHCPHAQGRKRWLRFYDPMVTDLFLQCSSRSQRAYRFEGVTTWMFLDRWRERAISNAVAPALPGDPAVSWPELESIGALNQAWIGALRAGTAPDRATFAQVQRSVGEGRRCGVSSGTDLDLFATHALSIGPQFHRHPTVQRLLAQIAHGGRYGELIRRMGDTEWQDIRIAASTHASAIQGDGSHDAR</sequence>
<organism evidence="2 3">
    <name type="scientific">Stenotrophomonas beteli</name>
    <dbReference type="NCBI Taxonomy" id="3384461"/>
    <lineage>
        <taxon>Bacteria</taxon>
        <taxon>Pseudomonadati</taxon>
        <taxon>Pseudomonadota</taxon>
        <taxon>Gammaproteobacteria</taxon>
        <taxon>Lysobacterales</taxon>
        <taxon>Lysobacteraceae</taxon>
        <taxon>Stenotrophomonas</taxon>
        <taxon>Stenotrophomonas maltophilia group</taxon>
    </lineage>
</organism>
<dbReference type="InterPro" id="IPR025391">
    <property type="entry name" value="DUF4123"/>
</dbReference>
<proteinExistence type="predicted"/>
<name>A0A0R0AX36_9GAMM</name>
<feature type="domain" description="DUF4123" evidence="1">
    <location>
        <begin position="71"/>
        <end position="159"/>
    </location>
</feature>
<comment type="caution">
    <text evidence="2">The sequence shown here is derived from an EMBL/GenBank/DDBJ whole genome shotgun (WGS) entry which is preliminary data.</text>
</comment>
<dbReference type="OrthoDB" id="8781458at2"/>
<evidence type="ECO:0000259" key="1">
    <source>
        <dbReference type="Pfam" id="PF13503"/>
    </source>
</evidence>
<dbReference type="Pfam" id="PF13503">
    <property type="entry name" value="DUF4123"/>
    <property type="match status" value="1"/>
</dbReference>
<reference evidence="2 3" key="1">
    <citation type="journal article" date="2016" name="Front. Microbiol.">
        <title>Genome Sequence of Type Strains of Genus Stenotrophomonas.</title>
        <authorList>
            <person name="Patil P.P."/>
            <person name="Midha S."/>
            <person name="Kumar S."/>
            <person name="Patil P.B."/>
        </authorList>
    </citation>
    <scope>NUCLEOTIDE SEQUENCE [LARGE SCALE GENOMIC DNA]</scope>
    <source>
        <strain evidence="2 3">LMG 978</strain>
    </source>
</reference>
<protein>
    <recommendedName>
        <fullName evidence="1">DUF4123 domain-containing protein</fullName>
    </recommendedName>
</protein>
<evidence type="ECO:0000313" key="2">
    <source>
        <dbReference type="EMBL" id="KRG49552.1"/>
    </source>
</evidence>
<keyword evidence="3" id="KW-1185">Reference proteome</keyword>
<accession>A0A0R0AX36</accession>
<dbReference type="EMBL" id="LLXV01000044">
    <property type="protein sequence ID" value="KRG49552.1"/>
    <property type="molecule type" value="Genomic_DNA"/>
</dbReference>
<gene>
    <name evidence="2" type="ORF">ARC23_01575</name>
</gene>
<dbReference type="Proteomes" id="UP000051757">
    <property type="component" value="Unassembled WGS sequence"/>
</dbReference>
<evidence type="ECO:0000313" key="3">
    <source>
        <dbReference type="Proteomes" id="UP000051757"/>
    </source>
</evidence>